<dbReference type="Pfam" id="PF24626">
    <property type="entry name" value="SH3_Tf2-1"/>
    <property type="match status" value="1"/>
</dbReference>
<evidence type="ECO:0000256" key="1">
    <source>
        <dbReference type="ARBA" id="ARBA00022670"/>
    </source>
</evidence>
<feature type="domain" description="Reverse transcriptase/retrotransposon-derived protein RNase H-like" evidence="14">
    <location>
        <begin position="953"/>
        <end position="1049"/>
    </location>
</feature>
<dbReference type="Pfam" id="PF17919">
    <property type="entry name" value="RT_RNaseH_2"/>
    <property type="match status" value="1"/>
</dbReference>
<keyword evidence="7" id="KW-0695">RNA-directed DNA polymerase</keyword>
<evidence type="ECO:0008006" key="20">
    <source>
        <dbReference type="Google" id="ProtNLM"/>
    </source>
</evidence>
<feature type="domain" description="Ty3 transposon capsid-like protein" evidence="16">
    <location>
        <begin position="591"/>
        <end position="747"/>
    </location>
</feature>
<keyword evidence="19" id="KW-1185">Reference proteome</keyword>
<keyword evidence="5" id="KW-0460">Magnesium</keyword>
<feature type="domain" description="Integrase zinc-binding" evidence="15">
    <location>
        <begin position="1175"/>
        <end position="1229"/>
    </location>
</feature>
<keyword evidence="3" id="KW-0064">Aspartyl protease</keyword>
<dbReference type="GO" id="GO:0003887">
    <property type="term" value="F:DNA-directed DNA polymerase activity"/>
    <property type="evidence" value="ECO:0007669"/>
    <property type="project" value="UniProtKB-KW"/>
</dbReference>
<keyword evidence="2" id="KW-0479">Metal-binding</keyword>
<gene>
    <name evidence="18" type="ORF">CBR_g81552</name>
</gene>
<dbReference type="InterPro" id="IPR043502">
    <property type="entry name" value="DNA/RNA_pol_sf"/>
</dbReference>
<keyword evidence="11" id="KW-0511">Multifunctional enzyme</keyword>
<dbReference type="GO" id="GO:0003677">
    <property type="term" value="F:DNA binding"/>
    <property type="evidence" value="ECO:0007669"/>
    <property type="project" value="UniProtKB-KW"/>
</dbReference>
<dbReference type="OrthoDB" id="2013610at2759"/>
<evidence type="ECO:0000256" key="6">
    <source>
        <dbReference type="ARBA" id="ARBA00022908"/>
    </source>
</evidence>
<dbReference type="PANTHER" id="PTHR37984:SF5">
    <property type="entry name" value="PROTEIN NYNRIN-LIKE"/>
    <property type="match status" value="1"/>
</dbReference>
<keyword evidence="10" id="KW-0233">DNA recombination</keyword>
<dbReference type="FunFam" id="3.30.70.270:FF:000003">
    <property type="entry name" value="Transposon Ty3-G Gag-Pol polyprotein"/>
    <property type="match status" value="1"/>
</dbReference>
<evidence type="ECO:0000313" key="19">
    <source>
        <dbReference type="Proteomes" id="UP000265515"/>
    </source>
</evidence>
<dbReference type="GO" id="GO:0046872">
    <property type="term" value="F:metal ion binding"/>
    <property type="evidence" value="ECO:0007669"/>
    <property type="project" value="UniProtKB-KW"/>
</dbReference>
<reference evidence="18 19" key="1">
    <citation type="journal article" date="2018" name="Cell">
        <title>The Chara Genome: Secondary Complexity and Implications for Plant Terrestrialization.</title>
        <authorList>
            <person name="Nishiyama T."/>
            <person name="Sakayama H."/>
            <person name="Vries J.D."/>
            <person name="Buschmann H."/>
            <person name="Saint-Marcoux D."/>
            <person name="Ullrich K.K."/>
            <person name="Haas F.B."/>
            <person name="Vanderstraeten L."/>
            <person name="Becker D."/>
            <person name="Lang D."/>
            <person name="Vosolsobe S."/>
            <person name="Rombauts S."/>
            <person name="Wilhelmsson P.K.I."/>
            <person name="Janitza P."/>
            <person name="Kern R."/>
            <person name="Heyl A."/>
            <person name="Rumpler F."/>
            <person name="Villalobos L.I.A.C."/>
            <person name="Clay J.M."/>
            <person name="Skokan R."/>
            <person name="Toyoda A."/>
            <person name="Suzuki Y."/>
            <person name="Kagoshima H."/>
            <person name="Schijlen E."/>
            <person name="Tajeshwar N."/>
            <person name="Catarino B."/>
            <person name="Hetherington A.J."/>
            <person name="Saltykova A."/>
            <person name="Bonnot C."/>
            <person name="Breuninger H."/>
            <person name="Symeonidi A."/>
            <person name="Radhakrishnan G.V."/>
            <person name="Van Nieuwerburgh F."/>
            <person name="Deforce D."/>
            <person name="Chang C."/>
            <person name="Karol K.G."/>
            <person name="Hedrich R."/>
            <person name="Ulvskov P."/>
            <person name="Glockner G."/>
            <person name="Delwiche C.F."/>
            <person name="Petrasek J."/>
            <person name="Van de Peer Y."/>
            <person name="Friml J."/>
            <person name="Beilby M."/>
            <person name="Dolan L."/>
            <person name="Kohara Y."/>
            <person name="Sugano S."/>
            <person name="Fujiyama A."/>
            <person name="Delaux P.-M."/>
            <person name="Quint M."/>
            <person name="TheiBen G."/>
            <person name="Hagemann M."/>
            <person name="Harholt J."/>
            <person name="Dunand C."/>
            <person name="Zachgo S."/>
            <person name="Langdale J."/>
            <person name="Maumus F."/>
            <person name="Straeten D.V.D."/>
            <person name="Gould S.B."/>
            <person name="Rensing S.A."/>
        </authorList>
    </citation>
    <scope>NUCLEOTIDE SEQUENCE [LARGE SCALE GENOMIC DNA]</scope>
    <source>
        <strain evidence="18 19">S276</strain>
    </source>
</reference>
<dbReference type="InterPro" id="IPR056924">
    <property type="entry name" value="SH3_Tf2-1"/>
</dbReference>
<evidence type="ECO:0000259" key="13">
    <source>
        <dbReference type="Pfam" id="PF00078"/>
    </source>
</evidence>
<dbReference type="Pfam" id="PF17921">
    <property type="entry name" value="Integrase_H2C2"/>
    <property type="match status" value="1"/>
</dbReference>
<dbReference type="SUPFAM" id="SSF56672">
    <property type="entry name" value="DNA/RNA polymerases"/>
    <property type="match status" value="1"/>
</dbReference>
<dbReference type="GO" id="GO:0003964">
    <property type="term" value="F:RNA-directed DNA polymerase activity"/>
    <property type="evidence" value="ECO:0007669"/>
    <property type="project" value="UniProtKB-KW"/>
</dbReference>
<keyword evidence="8" id="KW-0548">Nucleotidyltransferase</keyword>
<dbReference type="PANTHER" id="PTHR37984">
    <property type="entry name" value="PROTEIN CBG26694"/>
    <property type="match status" value="1"/>
</dbReference>
<dbReference type="GO" id="GO:0006508">
    <property type="term" value="P:proteolysis"/>
    <property type="evidence" value="ECO:0007669"/>
    <property type="project" value="UniProtKB-KW"/>
</dbReference>
<feature type="region of interest" description="Disordered" evidence="12">
    <location>
        <begin position="566"/>
        <end position="601"/>
    </location>
</feature>
<dbReference type="Gramene" id="GBG67128">
    <property type="protein sequence ID" value="GBG67128"/>
    <property type="gene ID" value="CBR_g81552"/>
</dbReference>
<evidence type="ECO:0000256" key="3">
    <source>
        <dbReference type="ARBA" id="ARBA00022750"/>
    </source>
</evidence>
<evidence type="ECO:0000256" key="5">
    <source>
        <dbReference type="ARBA" id="ARBA00022842"/>
    </source>
</evidence>
<keyword evidence="4" id="KW-0378">Hydrolase</keyword>
<feature type="domain" description="Tf2-1-like SH3-like" evidence="17">
    <location>
        <begin position="1307"/>
        <end position="1370"/>
    </location>
</feature>
<evidence type="ECO:0000256" key="9">
    <source>
        <dbReference type="ARBA" id="ARBA00023125"/>
    </source>
</evidence>
<feature type="region of interest" description="Disordered" evidence="12">
    <location>
        <begin position="1400"/>
        <end position="1420"/>
    </location>
</feature>
<evidence type="ECO:0000259" key="14">
    <source>
        <dbReference type="Pfam" id="PF17919"/>
    </source>
</evidence>
<evidence type="ECO:0000259" key="17">
    <source>
        <dbReference type="Pfam" id="PF24626"/>
    </source>
</evidence>
<accession>A0A388KAP1</accession>
<evidence type="ECO:0000256" key="4">
    <source>
        <dbReference type="ARBA" id="ARBA00022801"/>
    </source>
</evidence>
<dbReference type="EMBL" id="BFEA01000083">
    <property type="protein sequence ID" value="GBG67128.1"/>
    <property type="molecule type" value="Genomic_DNA"/>
</dbReference>
<dbReference type="GO" id="GO:0015074">
    <property type="term" value="P:DNA integration"/>
    <property type="evidence" value="ECO:0007669"/>
    <property type="project" value="UniProtKB-KW"/>
</dbReference>
<evidence type="ECO:0000256" key="11">
    <source>
        <dbReference type="ARBA" id="ARBA00023268"/>
    </source>
</evidence>
<dbReference type="InterPro" id="IPR043128">
    <property type="entry name" value="Rev_trsase/Diguanyl_cyclase"/>
</dbReference>
<keyword evidence="8" id="KW-0239">DNA-directed DNA polymerase</keyword>
<dbReference type="InterPro" id="IPR000477">
    <property type="entry name" value="RT_dom"/>
</dbReference>
<keyword evidence="8" id="KW-0808">Transferase</keyword>
<dbReference type="Gene3D" id="3.30.70.270">
    <property type="match status" value="2"/>
</dbReference>
<proteinExistence type="predicted"/>
<dbReference type="Gene3D" id="1.10.340.70">
    <property type="match status" value="1"/>
</dbReference>
<dbReference type="InterPro" id="IPR041577">
    <property type="entry name" value="RT_RNaseH_2"/>
</dbReference>
<dbReference type="InterPro" id="IPR041588">
    <property type="entry name" value="Integrase_H2C2"/>
</dbReference>
<dbReference type="CDD" id="cd09274">
    <property type="entry name" value="RNase_HI_RT_Ty3"/>
    <property type="match status" value="1"/>
</dbReference>
<dbReference type="Proteomes" id="UP000265515">
    <property type="component" value="Unassembled WGS sequence"/>
</dbReference>
<organism evidence="18 19">
    <name type="scientific">Chara braunii</name>
    <name type="common">Braun's stonewort</name>
    <dbReference type="NCBI Taxonomy" id="69332"/>
    <lineage>
        <taxon>Eukaryota</taxon>
        <taxon>Viridiplantae</taxon>
        <taxon>Streptophyta</taxon>
        <taxon>Charophyceae</taxon>
        <taxon>Charales</taxon>
        <taxon>Characeae</taxon>
        <taxon>Chara</taxon>
    </lineage>
</organism>
<keyword evidence="9" id="KW-0238">DNA-binding</keyword>
<dbReference type="Pfam" id="PF00078">
    <property type="entry name" value="RVT_1"/>
    <property type="match status" value="1"/>
</dbReference>
<dbReference type="InterPro" id="IPR045358">
    <property type="entry name" value="Ty3_capsid"/>
</dbReference>
<dbReference type="GO" id="GO:0006310">
    <property type="term" value="P:DNA recombination"/>
    <property type="evidence" value="ECO:0007669"/>
    <property type="project" value="UniProtKB-KW"/>
</dbReference>
<comment type="caution">
    <text evidence="18">The sequence shown here is derived from an EMBL/GenBank/DDBJ whole genome shotgun (WGS) entry which is preliminary data.</text>
</comment>
<dbReference type="FunFam" id="3.30.70.270:FF:000020">
    <property type="entry name" value="Transposon Tf2-6 polyprotein-like Protein"/>
    <property type="match status" value="1"/>
</dbReference>
<dbReference type="Pfam" id="PF19259">
    <property type="entry name" value="Ty3_capsid"/>
    <property type="match status" value="1"/>
</dbReference>
<evidence type="ECO:0000259" key="16">
    <source>
        <dbReference type="Pfam" id="PF19259"/>
    </source>
</evidence>
<evidence type="ECO:0000256" key="8">
    <source>
        <dbReference type="ARBA" id="ARBA00022932"/>
    </source>
</evidence>
<dbReference type="InterPro" id="IPR050951">
    <property type="entry name" value="Retrovirus_Pol_polyprotein"/>
</dbReference>
<feature type="domain" description="Reverse transcriptase" evidence="13">
    <location>
        <begin position="819"/>
        <end position="890"/>
    </location>
</feature>
<evidence type="ECO:0000256" key="2">
    <source>
        <dbReference type="ARBA" id="ARBA00022723"/>
    </source>
</evidence>
<evidence type="ECO:0000256" key="10">
    <source>
        <dbReference type="ARBA" id="ARBA00023172"/>
    </source>
</evidence>
<dbReference type="CDD" id="cd01647">
    <property type="entry name" value="RT_LTR"/>
    <property type="match status" value="1"/>
</dbReference>
<sequence>MNHGEEFLLVGGVIHLRGKELLACEANGVFARWSLGVSGRVLDGGGLEGVAGEMLGQYGSNGEVRGVGGDIEMASEVVNLEDRGRGDGLLESRKSCNEQAVIVVKAEEGTELEEGLGRGVLDEGYDLRGVHTDAFSRDSVTEAFDARSGKHTFVELVVEFFLSEGREDMLEVLKVGFEGGAEDKDVIKVDNNADFEEVAEDVVHGRLEGGGAIGESEWHHEEVVVPEPRAEGGLVGVLLADTDLAEATAKVDLDKVLGSTKTIKELGNPRGDVVEKEGAGGGGRGLVVGVESSIVVKHARKEVSKGHVGFVGEGGCKVFVAYSFDAGDERKVGNDSGGEVVAEGADVLDEAIRGTGLAKVAELFKVVINGFLGAEGGSEKVGPLEEGVTWPSGGLTVADFNHPPFGGIAEEAGGGNGEPVWKVLSVWRMAERSEVAVFAGGCSPARLRAMVSTESVRISDMLMEDAAMSGEEGVDDAVGTDVEDATAAVAVAAAAAARWEFLVWRWTSCRSTLDQILDILTRPGFRPPAQSSLPLSAMSGPFPVQAGAQPSGTSAAAAQTVASSSSGPAVIATSPQQPVQQPRQTQGQWYPKTPIKPPLAFSGERKDEELNTWLRTVPVWVKAKRTLPEDEVVTIASYLEGKAAKWLDGVVVKAGHGRRMADWAKSLTLDQFMEMVEARWHNPHEAQKAIDAINKLDQRKFRSVRELTTTVESLILVPGINYSDQFLLTTFVRCLLENITNLLASEARTEYHSFETLSRKALDLEATLGNAQPTSQADSKKKKSPQEWKKKGAKLMMVESDGTQTEIDELSDLMDYSNTFQHAMNRIFHDHLDKFVVVYLHDILIFSKSVEEHAQHVETVLSLLRQHKYKVNLEKCEFGRTKILYLGHEVSAEGIRPEDAKVAGIREWPRPQTVTEVRSFLGMCGYYRNFVKNYSTVASPLTDLTRLDTPWDWSDECESAFKKLKHALMNHEVLMVPDPQKPFIVTTDASQYGIGAVLAQQDGKKLRPIEYMSKKMPSKKLAKSTYERELYALYKALVHWRHFLLGRFFYLRTDHQTLKWIKTQPALSNALKRWIEVIDQYDFRLEYLKGEYNKVADTLSRRADYLGALVSEFGVSNEVTQSLVGAYQEDLVTMDIICKLQAKHKGTESEFVMVDGLIYREKAGIKRLVVPSSEPLRSLFLGECQDAMGHFGYKKTSANLVQRFWLPGIFDDAKKYVETCQVCQRDKPRTQAPLGLLKPLPIPDGPGLSVSMDFMDTLVTSKSGTLEYDVQYEKLLQEAVEHMKKAQQAMIASENQHCRQSTFKVRERVWVKASELGQEFGISRKLMPQYFGPWEVLDVVGDELDGPTYVIRVPGHLRTHPVFHASKFAPFAETDQFPSRRSMLPPTMDGQVDIDDIVDHRDMPVPKPLGRGRPPKPKREYRIRFRHHTDPKEDRWFTREELMETAPQVVADYERKLKRKAPAK</sequence>
<evidence type="ECO:0000256" key="12">
    <source>
        <dbReference type="SAM" id="MobiDB-lite"/>
    </source>
</evidence>
<evidence type="ECO:0000313" key="18">
    <source>
        <dbReference type="EMBL" id="GBG67128.1"/>
    </source>
</evidence>
<dbReference type="GO" id="GO:0004190">
    <property type="term" value="F:aspartic-type endopeptidase activity"/>
    <property type="evidence" value="ECO:0007669"/>
    <property type="project" value="UniProtKB-KW"/>
</dbReference>
<evidence type="ECO:0000259" key="15">
    <source>
        <dbReference type="Pfam" id="PF17921"/>
    </source>
</evidence>
<name>A0A388KAP1_CHABU</name>
<protein>
    <recommendedName>
        <fullName evidence="20">Reverse transcriptase domain-containing protein</fullName>
    </recommendedName>
</protein>
<feature type="compositionally biased region" description="Low complexity" evidence="12">
    <location>
        <begin position="575"/>
        <end position="588"/>
    </location>
</feature>
<evidence type="ECO:0000256" key="7">
    <source>
        <dbReference type="ARBA" id="ARBA00022918"/>
    </source>
</evidence>
<keyword evidence="6" id="KW-0229">DNA integration</keyword>
<keyword evidence="1" id="KW-0645">Protease</keyword>